<sequence length="353" mass="39657">MKASRLLSILTILQARGRVTAQTLSDECEVSLRTIYRDIDALSLAGIPVYSERGSEGGYRLLDGYRTQLNGLSAAEADTLFLTGLPGPAADLGLGAVMAAAQNKLLAALPEAIRQNAEQYQNRFHLDAPAWFSEAEHPAHLPEIANAIRDQRQIEILYRSWKAEKCRCVSPLGIVLKSGTWYLAGTIEGAVRTYRISRILKLKTLEATFERPEKFHLASYWNENTRRLEEELHPTKVVVRLSPYGNKLFEALVPPYVRTSAVYDQQPDDAGWLRATIQTGSIRQTCVDLMRFGCDIEVLEPEELRTAMREEAQKLVKLYGAEPSDPAQQQPANHKHHFAHQNTNDHTLPSRKK</sequence>
<dbReference type="PIRSF" id="PIRSF016838">
    <property type="entry name" value="PafC"/>
    <property type="match status" value="1"/>
</dbReference>
<dbReference type="PANTHER" id="PTHR34580">
    <property type="match status" value="1"/>
</dbReference>
<dbReference type="InterPro" id="IPR013196">
    <property type="entry name" value="HTH_11"/>
</dbReference>
<dbReference type="InterPro" id="IPR028349">
    <property type="entry name" value="PafC-like"/>
</dbReference>
<proteinExistence type="predicted"/>
<accession>A0ABU8TRD7</accession>
<name>A0ABU8TRD7_9HYPH</name>
<dbReference type="Proteomes" id="UP001385499">
    <property type="component" value="Unassembled WGS sequence"/>
</dbReference>
<dbReference type="InterPro" id="IPR051534">
    <property type="entry name" value="CBASS_pafABC_assoc_protein"/>
</dbReference>
<dbReference type="EMBL" id="JBAKIA010000025">
    <property type="protein sequence ID" value="MEJ8476744.1"/>
    <property type="molecule type" value="Genomic_DNA"/>
</dbReference>
<comment type="caution">
    <text evidence="5">The sequence shown here is derived from an EMBL/GenBank/DDBJ whole genome shotgun (WGS) entry which is preliminary data.</text>
</comment>
<keyword evidence="1" id="KW-0805">Transcription regulation</keyword>
<evidence type="ECO:0000256" key="1">
    <source>
        <dbReference type="ARBA" id="ARBA00023015"/>
    </source>
</evidence>
<evidence type="ECO:0000313" key="6">
    <source>
        <dbReference type="Proteomes" id="UP001385499"/>
    </source>
</evidence>
<dbReference type="RefSeq" id="WP_340277484.1">
    <property type="nucleotide sequence ID" value="NZ_JBAKIA010000025.1"/>
</dbReference>
<dbReference type="PROSITE" id="PS52050">
    <property type="entry name" value="WYL"/>
    <property type="match status" value="1"/>
</dbReference>
<evidence type="ECO:0000313" key="5">
    <source>
        <dbReference type="EMBL" id="MEJ8476744.1"/>
    </source>
</evidence>
<evidence type="ECO:0000259" key="4">
    <source>
        <dbReference type="PROSITE" id="PS51000"/>
    </source>
</evidence>
<dbReference type="InterPro" id="IPR057727">
    <property type="entry name" value="WCX_dom"/>
</dbReference>
<dbReference type="InterPro" id="IPR036390">
    <property type="entry name" value="WH_DNA-bd_sf"/>
</dbReference>
<dbReference type="Pfam" id="PF25583">
    <property type="entry name" value="WCX"/>
    <property type="match status" value="1"/>
</dbReference>
<dbReference type="InterPro" id="IPR026881">
    <property type="entry name" value="WYL_dom"/>
</dbReference>
<evidence type="ECO:0000256" key="2">
    <source>
        <dbReference type="ARBA" id="ARBA00023163"/>
    </source>
</evidence>
<keyword evidence="6" id="KW-1185">Reference proteome</keyword>
<evidence type="ECO:0000256" key="3">
    <source>
        <dbReference type="SAM" id="MobiDB-lite"/>
    </source>
</evidence>
<keyword evidence="2" id="KW-0804">Transcription</keyword>
<reference evidence="5 6" key="1">
    <citation type="submission" date="2024-02" db="EMBL/GenBank/DDBJ databases">
        <title>Roseibium algae sp. nov., isolated from marine alga (Grateloupia sp.), showing potential in myo-inositol conversion.</title>
        <authorList>
            <person name="Wang Y."/>
        </authorList>
    </citation>
    <scope>NUCLEOTIDE SEQUENCE [LARGE SCALE GENOMIC DNA]</scope>
    <source>
        <strain evidence="5 6">H3510</strain>
    </source>
</reference>
<dbReference type="Pfam" id="PF13280">
    <property type="entry name" value="WYL"/>
    <property type="match status" value="1"/>
</dbReference>
<organism evidence="5 6">
    <name type="scientific">Roseibium algae</name>
    <dbReference type="NCBI Taxonomy" id="3123038"/>
    <lineage>
        <taxon>Bacteria</taxon>
        <taxon>Pseudomonadati</taxon>
        <taxon>Pseudomonadota</taxon>
        <taxon>Alphaproteobacteria</taxon>
        <taxon>Hyphomicrobiales</taxon>
        <taxon>Stappiaceae</taxon>
        <taxon>Roseibium</taxon>
    </lineage>
</organism>
<gene>
    <name evidence="5" type="ORF">V6575_21900</name>
</gene>
<dbReference type="PANTHER" id="PTHR34580:SF1">
    <property type="entry name" value="PROTEIN PAFC"/>
    <property type="match status" value="1"/>
</dbReference>
<feature type="region of interest" description="Disordered" evidence="3">
    <location>
        <begin position="320"/>
        <end position="353"/>
    </location>
</feature>
<dbReference type="PROSITE" id="PS51000">
    <property type="entry name" value="HTH_DEOR_2"/>
    <property type="match status" value="1"/>
</dbReference>
<feature type="domain" description="HTH deoR-type" evidence="4">
    <location>
        <begin position="2"/>
        <end position="57"/>
    </location>
</feature>
<dbReference type="Gene3D" id="1.10.10.10">
    <property type="entry name" value="Winged helix-like DNA-binding domain superfamily/Winged helix DNA-binding domain"/>
    <property type="match status" value="1"/>
</dbReference>
<dbReference type="Pfam" id="PF08279">
    <property type="entry name" value="HTH_11"/>
    <property type="match status" value="1"/>
</dbReference>
<protein>
    <submittedName>
        <fullName evidence="5">YafY family protein</fullName>
    </submittedName>
</protein>
<dbReference type="InterPro" id="IPR001034">
    <property type="entry name" value="DeoR_HTH"/>
</dbReference>
<dbReference type="InterPro" id="IPR036388">
    <property type="entry name" value="WH-like_DNA-bd_sf"/>
</dbReference>
<dbReference type="SUPFAM" id="SSF46785">
    <property type="entry name" value="Winged helix' DNA-binding domain"/>
    <property type="match status" value="1"/>
</dbReference>